<dbReference type="EC" id="4.2.1.59" evidence="9"/>
<feature type="active site" evidence="9">
    <location>
        <position position="54"/>
    </location>
</feature>
<evidence type="ECO:0000256" key="1">
    <source>
        <dbReference type="ARBA" id="ARBA00004496"/>
    </source>
</evidence>
<dbReference type="FunFam" id="3.10.129.10:FF:000001">
    <property type="entry name" value="3-hydroxyacyl-[acyl-carrier-protein] dehydratase FabZ"/>
    <property type="match status" value="1"/>
</dbReference>
<dbReference type="Pfam" id="PF07977">
    <property type="entry name" value="FabA"/>
    <property type="match status" value="1"/>
</dbReference>
<dbReference type="NCBIfam" id="NF000582">
    <property type="entry name" value="PRK00006.1"/>
    <property type="match status" value="1"/>
</dbReference>
<reference evidence="10" key="1">
    <citation type="submission" date="2015-09" db="EMBL/GenBank/DDBJ databases">
        <title>Draft Genome Sequences of Two Novel Amoeba-resistant Intranuclear Bacteria, Candidatus Berkiella cookevillensis and Candidatus Berkiella aquae.</title>
        <authorList>
            <person name="Mehari Y.T."/>
            <person name="Arivett B.A."/>
            <person name="Farone A.L."/>
            <person name="Gunderson J.H."/>
            <person name="Farone M.B."/>
        </authorList>
    </citation>
    <scope>NUCLEOTIDE SEQUENCE [LARGE SCALE GENOMIC DNA]</scope>
    <source>
        <strain evidence="10">CC99</strain>
    </source>
</reference>
<comment type="caution">
    <text evidence="10">The sequence shown here is derived from an EMBL/GenBank/DDBJ whole genome shotgun (WGS) entry which is preliminary data.</text>
</comment>
<name>A0A0Q9YVF6_9GAMM</name>
<dbReference type="Gene3D" id="3.10.129.10">
    <property type="entry name" value="Hotdog Thioesterase"/>
    <property type="match status" value="1"/>
</dbReference>
<keyword evidence="5 9" id="KW-0441">Lipid A biosynthesis</keyword>
<evidence type="ECO:0000256" key="7">
    <source>
        <dbReference type="ARBA" id="ARBA00023239"/>
    </source>
</evidence>
<dbReference type="STRING" id="437022.CC99x_00277"/>
<comment type="catalytic activity">
    <reaction evidence="9">
        <text>a (3R)-hydroxyacyl-[ACP] = a (2E)-enoyl-[ACP] + H2O</text>
        <dbReference type="Rhea" id="RHEA:13097"/>
        <dbReference type="Rhea" id="RHEA-COMP:9925"/>
        <dbReference type="Rhea" id="RHEA-COMP:9945"/>
        <dbReference type="ChEBI" id="CHEBI:15377"/>
        <dbReference type="ChEBI" id="CHEBI:78784"/>
        <dbReference type="ChEBI" id="CHEBI:78827"/>
        <dbReference type="EC" id="4.2.1.59"/>
    </reaction>
</comment>
<dbReference type="RefSeq" id="WP_077065329.1">
    <property type="nucleotide sequence ID" value="NZ_LKHV02000001.1"/>
</dbReference>
<dbReference type="PANTHER" id="PTHR30272">
    <property type="entry name" value="3-HYDROXYACYL-[ACYL-CARRIER-PROTEIN] DEHYDRATASE"/>
    <property type="match status" value="1"/>
</dbReference>
<dbReference type="EMBL" id="LKHV01000001">
    <property type="protein sequence ID" value="KRG20056.1"/>
    <property type="molecule type" value="Genomic_DNA"/>
</dbReference>
<sequence length="152" mass="16780">MLEGENNTIYIQDIVNYLPHRYPFLLVDRVLGYTDNKLTAIKNVTVNEPCFTGHFPDNAVMPGVLIIESLAQAGAILAYLITKSSPKDHLCYLASMDNVKFKQIVLPGDQLVLNVEILNTKGSFWKVHGEASVNGNVVCSLDILSAMRKVSS</sequence>
<keyword evidence="4 9" id="KW-0444">Lipid biosynthesis</keyword>
<evidence type="ECO:0000256" key="6">
    <source>
        <dbReference type="ARBA" id="ARBA00023098"/>
    </source>
</evidence>
<dbReference type="GO" id="GO:0016020">
    <property type="term" value="C:membrane"/>
    <property type="evidence" value="ECO:0007669"/>
    <property type="project" value="GOC"/>
</dbReference>
<dbReference type="PANTHER" id="PTHR30272:SF1">
    <property type="entry name" value="3-HYDROXYACYL-[ACYL-CARRIER-PROTEIN] DEHYDRATASE"/>
    <property type="match status" value="1"/>
</dbReference>
<dbReference type="NCBIfam" id="TIGR01750">
    <property type="entry name" value="fabZ"/>
    <property type="match status" value="1"/>
</dbReference>
<evidence type="ECO:0000256" key="2">
    <source>
        <dbReference type="ARBA" id="ARBA00009174"/>
    </source>
</evidence>
<evidence type="ECO:0000256" key="3">
    <source>
        <dbReference type="ARBA" id="ARBA00022490"/>
    </source>
</evidence>
<protein>
    <recommendedName>
        <fullName evidence="9">3-hydroxyacyl-[acyl-carrier-protein] dehydratase FabZ</fullName>
        <ecNumber evidence="9">4.2.1.59</ecNumber>
    </recommendedName>
    <alternativeName>
        <fullName evidence="9">(3R)-hydroxymyristoyl-[acyl-carrier-protein] dehydratase</fullName>
        <shortName evidence="9">(3R)-hydroxymyristoyl-ACP dehydrase</shortName>
    </alternativeName>
    <alternativeName>
        <fullName evidence="9">Beta-hydroxyacyl-ACP dehydratase</fullName>
    </alternativeName>
</protein>
<dbReference type="GO" id="GO:0019171">
    <property type="term" value="F:(3R)-hydroxyacyl-[acyl-carrier-protein] dehydratase activity"/>
    <property type="evidence" value="ECO:0007669"/>
    <property type="project" value="UniProtKB-EC"/>
</dbReference>
<organism evidence="10">
    <name type="scientific">Candidatus Berkiella cookevillensis</name>
    <dbReference type="NCBI Taxonomy" id="437022"/>
    <lineage>
        <taxon>Bacteria</taxon>
        <taxon>Pseudomonadati</taxon>
        <taxon>Pseudomonadota</taxon>
        <taxon>Gammaproteobacteria</taxon>
        <taxon>Candidatus Berkiellales</taxon>
        <taxon>Candidatus Berkiellaceae</taxon>
        <taxon>Candidatus Berkiella</taxon>
    </lineage>
</organism>
<keyword evidence="6 9" id="KW-0443">Lipid metabolism</keyword>
<keyword evidence="3 9" id="KW-0963">Cytoplasm</keyword>
<dbReference type="SUPFAM" id="SSF54637">
    <property type="entry name" value="Thioesterase/thiol ester dehydrase-isomerase"/>
    <property type="match status" value="1"/>
</dbReference>
<comment type="similarity">
    <text evidence="2 9">Belongs to the thioester dehydratase family. FabZ subfamily.</text>
</comment>
<dbReference type="HAMAP" id="MF_00406">
    <property type="entry name" value="FabZ"/>
    <property type="match status" value="1"/>
</dbReference>
<evidence type="ECO:0000256" key="9">
    <source>
        <dbReference type="HAMAP-Rule" id="MF_00406"/>
    </source>
</evidence>
<evidence type="ECO:0000256" key="8">
    <source>
        <dbReference type="ARBA" id="ARBA00025049"/>
    </source>
</evidence>
<comment type="function">
    <text evidence="8 9">Involved in unsaturated fatty acids biosynthesis. Catalyzes the dehydration of short chain beta-hydroxyacyl-ACPs and long chain saturated and unsaturated beta-hydroxyacyl-ACPs.</text>
</comment>
<dbReference type="CDD" id="cd01288">
    <property type="entry name" value="FabZ"/>
    <property type="match status" value="1"/>
</dbReference>
<dbReference type="AlphaFoldDB" id="A0A0Q9YVF6"/>
<dbReference type="GO" id="GO:0006633">
    <property type="term" value="P:fatty acid biosynthetic process"/>
    <property type="evidence" value="ECO:0007669"/>
    <property type="project" value="UniProtKB-UniRule"/>
</dbReference>
<gene>
    <name evidence="9 10" type="primary">fabZ</name>
    <name evidence="10" type="ORF">CC99x_00277</name>
</gene>
<keyword evidence="7 9" id="KW-0456">Lyase</keyword>
<dbReference type="GO" id="GO:0009245">
    <property type="term" value="P:lipid A biosynthetic process"/>
    <property type="evidence" value="ECO:0007669"/>
    <property type="project" value="UniProtKB-UniRule"/>
</dbReference>
<evidence type="ECO:0000313" key="10">
    <source>
        <dbReference type="EMBL" id="KRG20056.1"/>
    </source>
</evidence>
<evidence type="ECO:0000256" key="4">
    <source>
        <dbReference type="ARBA" id="ARBA00022516"/>
    </source>
</evidence>
<dbReference type="InterPro" id="IPR029069">
    <property type="entry name" value="HotDog_dom_sf"/>
</dbReference>
<dbReference type="InterPro" id="IPR010084">
    <property type="entry name" value="FabZ"/>
</dbReference>
<comment type="subcellular location">
    <subcellularLocation>
        <location evidence="1 9">Cytoplasm</location>
    </subcellularLocation>
</comment>
<dbReference type="PATRIC" id="fig|1590042.3.peg.290"/>
<accession>A0A0Q9YVF6</accession>
<dbReference type="InterPro" id="IPR013114">
    <property type="entry name" value="FabA_FabZ"/>
</dbReference>
<evidence type="ECO:0000256" key="5">
    <source>
        <dbReference type="ARBA" id="ARBA00022556"/>
    </source>
</evidence>
<proteinExistence type="inferred from homology"/>
<dbReference type="GO" id="GO:0005737">
    <property type="term" value="C:cytoplasm"/>
    <property type="evidence" value="ECO:0007669"/>
    <property type="project" value="UniProtKB-SubCell"/>
</dbReference>